<reference evidence="3 4" key="1">
    <citation type="journal article" date="2016" name="Int. J. Syst. Evol. Microbiol.">
        <title>Ensifer glycinis sp. nov., an novel rhizobial species associated with Glycine spp.</title>
        <authorList>
            <person name="Yan H."/>
            <person name="Yan J."/>
            <person name="Sui X.H."/>
            <person name="Wang E.T."/>
            <person name="Chen W.X."/>
            <person name="Zhang X.X."/>
            <person name="Chen W.F."/>
        </authorList>
    </citation>
    <scope>NUCLEOTIDE SEQUENCE [LARGE SCALE GENOMIC DNA]</scope>
    <source>
        <strain evidence="3 4">CCBAU 23380</strain>
    </source>
</reference>
<dbReference type="SUPFAM" id="SSF53335">
    <property type="entry name" value="S-adenosyl-L-methionine-dependent methyltransferases"/>
    <property type="match status" value="1"/>
</dbReference>
<keyword evidence="1" id="KW-0808">Transferase</keyword>
<sequence>MESPVAALRSVRQVAGLRILDIGCGTGRLAKELIEAGADVCGIDPEPQAIRTARETVPRGKFTIASAEALPFETASFDVTMMVNSLHHVPEPLMPIALLESVRVLGDDGILVVVEPLAEGNFFEALRLVDDETLVRQAAQAAIEAQLSGGNLKLMNTLTYVRTEAFGSPEQFLDRIVAVDPSRLSAIERLSSSLKSAVLTSARRGAGGGLVFDQPMKVHFMERA</sequence>
<gene>
    <name evidence="3" type="ORF">AU381_19855</name>
</gene>
<accession>A0A178XNY8</accession>
<dbReference type="AlphaFoldDB" id="A0A178XNY8"/>
<feature type="domain" description="Methyltransferase" evidence="2">
    <location>
        <begin position="19"/>
        <end position="109"/>
    </location>
</feature>
<keyword evidence="4" id="KW-1185">Reference proteome</keyword>
<comment type="caution">
    <text evidence="3">The sequence shown here is derived from an EMBL/GenBank/DDBJ whole genome shotgun (WGS) entry which is preliminary data.</text>
</comment>
<evidence type="ECO:0000313" key="3">
    <source>
        <dbReference type="EMBL" id="OAP36978.1"/>
    </source>
</evidence>
<dbReference type="GO" id="GO:0016740">
    <property type="term" value="F:transferase activity"/>
    <property type="evidence" value="ECO:0007669"/>
    <property type="project" value="UniProtKB-KW"/>
</dbReference>
<dbReference type="InterPro" id="IPR029063">
    <property type="entry name" value="SAM-dependent_MTases_sf"/>
</dbReference>
<dbReference type="PANTHER" id="PTHR43861">
    <property type="entry name" value="TRANS-ACONITATE 2-METHYLTRANSFERASE-RELATED"/>
    <property type="match status" value="1"/>
</dbReference>
<dbReference type="CDD" id="cd02440">
    <property type="entry name" value="AdoMet_MTases"/>
    <property type="match status" value="1"/>
</dbReference>
<name>A0A178XNY8_9HYPH</name>
<evidence type="ECO:0000259" key="2">
    <source>
        <dbReference type="Pfam" id="PF13649"/>
    </source>
</evidence>
<dbReference type="Proteomes" id="UP000094025">
    <property type="component" value="Unassembled WGS sequence"/>
</dbReference>
<dbReference type="STRING" id="1472378.AU381_19855"/>
<dbReference type="Gene3D" id="3.40.50.150">
    <property type="entry name" value="Vaccinia Virus protein VP39"/>
    <property type="match status" value="1"/>
</dbReference>
<dbReference type="EMBL" id="LPUX01000064">
    <property type="protein sequence ID" value="OAP36978.1"/>
    <property type="molecule type" value="Genomic_DNA"/>
</dbReference>
<dbReference type="Pfam" id="PF13649">
    <property type="entry name" value="Methyltransf_25"/>
    <property type="match status" value="1"/>
</dbReference>
<evidence type="ECO:0000313" key="4">
    <source>
        <dbReference type="Proteomes" id="UP000094025"/>
    </source>
</evidence>
<proteinExistence type="predicted"/>
<organism evidence="3 4">
    <name type="scientific">Sinorhizobium glycinis</name>
    <dbReference type="NCBI Taxonomy" id="1472378"/>
    <lineage>
        <taxon>Bacteria</taxon>
        <taxon>Pseudomonadati</taxon>
        <taxon>Pseudomonadota</taxon>
        <taxon>Alphaproteobacteria</taxon>
        <taxon>Hyphomicrobiales</taxon>
        <taxon>Rhizobiaceae</taxon>
        <taxon>Sinorhizobium/Ensifer group</taxon>
        <taxon>Sinorhizobium</taxon>
    </lineage>
</organism>
<protein>
    <recommendedName>
        <fullName evidence="2">Methyltransferase domain-containing protein</fullName>
    </recommendedName>
</protein>
<evidence type="ECO:0000256" key="1">
    <source>
        <dbReference type="ARBA" id="ARBA00022679"/>
    </source>
</evidence>
<dbReference type="InterPro" id="IPR041698">
    <property type="entry name" value="Methyltransf_25"/>
</dbReference>